<proteinExistence type="predicted"/>
<name>A0A4R5A284_9ACTN</name>
<sequence>MVALQCAYVCISRATRVAVDHVRGCASIVVPPGAYQDTVAWPSRRLFVAAVDIAVRGPWRAQLRRTPKDATTPDTFMRWLRREADGADSATGRGQRESVDRIAAELGYSTALVQRCRRIARDLGLYRDVVGGRLLRLDERLDVHALGSRQRGVTGERAFTVPATLRPILAALSPPSPRRSTSSVTHARHGFGPNGVGKSTTFRMLHRSSSTTSPAVSSATQPGQGHSNGKPPGKHVDLVRRTRRKAAASGGHSSYERALAPGEELARAVADRLPYQHRLQPRRVAAHFAPFEAAGWTASALLAAGDAVMRALGWRSPSSAGNGYLAWLLRHIDPSTYDAPPHRPAWCGCCDERTRLVELDDARMQRCPACHPLAVDA</sequence>
<dbReference type="RefSeq" id="WP_132107476.1">
    <property type="nucleotide sequence ID" value="NZ_SMLB01000062.1"/>
</dbReference>
<feature type="region of interest" description="Disordered" evidence="1">
    <location>
        <begin position="170"/>
        <end position="237"/>
    </location>
</feature>
<gene>
    <name evidence="2" type="ORF">E1262_27115</name>
</gene>
<reference evidence="2 3" key="1">
    <citation type="submission" date="2019-02" db="EMBL/GenBank/DDBJ databases">
        <title>Draft genome sequences of novel Actinobacteria.</title>
        <authorList>
            <person name="Sahin N."/>
            <person name="Ay H."/>
            <person name="Saygin H."/>
        </authorList>
    </citation>
    <scope>NUCLEOTIDE SEQUENCE [LARGE SCALE GENOMIC DNA]</scope>
    <source>
        <strain evidence="2 3">8K307</strain>
    </source>
</reference>
<evidence type="ECO:0000313" key="2">
    <source>
        <dbReference type="EMBL" id="TDD64764.1"/>
    </source>
</evidence>
<evidence type="ECO:0000256" key="1">
    <source>
        <dbReference type="SAM" id="MobiDB-lite"/>
    </source>
</evidence>
<protein>
    <submittedName>
        <fullName evidence="2">Uncharacterized protein</fullName>
    </submittedName>
</protein>
<feature type="compositionally biased region" description="Low complexity" evidence="1">
    <location>
        <begin position="208"/>
        <end position="220"/>
    </location>
</feature>
<dbReference type="AlphaFoldDB" id="A0A4R5A284"/>
<evidence type="ECO:0000313" key="3">
    <source>
        <dbReference type="Proteomes" id="UP000295217"/>
    </source>
</evidence>
<dbReference type="EMBL" id="SMLB01000062">
    <property type="protein sequence ID" value="TDD64764.1"/>
    <property type="molecule type" value="Genomic_DNA"/>
</dbReference>
<dbReference type="Proteomes" id="UP000295217">
    <property type="component" value="Unassembled WGS sequence"/>
</dbReference>
<comment type="caution">
    <text evidence="2">The sequence shown here is derived from an EMBL/GenBank/DDBJ whole genome shotgun (WGS) entry which is preliminary data.</text>
</comment>
<keyword evidence="3" id="KW-1185">Reference proteome</keyword>
<accession>A0A4R5A284</accession>
<dbReference type="OrthoDB" id="4856473at2"/>
<organism evidence="2 3">
    <name type="scientific">Jiangella aurantiaca</name>
    <dbReference type="NCBI Taxonomy" id="2530373"/>
    <lineage>
        <taxon>Bacteria</taxon>
        <taxon>Bacillati</taxon>
        <taxon>Actinomycetota</taxon>
        <taxon>Actinomycetes</taxon>
        <taxon>Jiangellales</taxon>
        <taxon>Jiangellaceae</taxon>
        <taxon>Jiangella</taxon>
    </lineage>
</organism>